<accession>A0A6F8YEZ1</accession>
<dbReference type="EMBL" id="AP022871">
    <property type="protein sequence ID" value="BCB84704.1"/>
    <property type="molecule type" value="Genomic_DNA"/>
</dbReference>
<keyword evidence="2" id="KW-1185">Reference proteome</keyword>
<organism evidence="1 2">
    <name type="scientific">Phytohabitans suffuscus</name>
    <dbReference type="NCBI Taxonomy" id="624315"/>
    <lineage>
        <taxon>Bacteria</taxon>
        <taxon>Bacillati</taxon>
        <taxon>Actinomycetota</taxon>
        <taxon>Actinomycetes</taxon>
        <taxon>Micromonosporales</taxon>
        <taxon>Micromonosporaceae</taxon>
    </lineage>
</organism>
<gene>
    <name evidence="1" type="ORF">Psuf_020170</name>
</gene>
<name>A0A6F8YEZ1_9ACTN</name>
<dbReference type="KEGG" id="psuu:Psuf_020170"/>
<proteinExistence type="predicted"/>
<reference evidence="1 2" key="1">
    <citation type="submission" date="2020-03" db="EMBL/GenBank/DDBJ databases">
        <title>Whole genome shotgun sequence of Phytohabitans suffuscus NBRC 105367.</title>
        <authorList>
            <person name="Komaki H."/>
            <person name="Tamura T."/>
        </authorList>
    </citation>
    <scope>NUCLEOTIDE SEQUENCE [LARGE SCALE GENOMIC DNA]</scope>
    <source>
        <strain evidence="1 2">NBRC 105367</strain>
    </source>
</reference>
<dbReference type="RefSeq" id="WP_173156006.1">
    <property type="nucleotide sequence ID" value="NZ_AP022871.1"/>
</dbReference>
<sequence length="215" mass="22838">MYQTGNPQTAGGVTYDPVDVSNPADVPAAGATAIHLLVPQSGSGTRSFFASAMGISATSLPAWVKDTFVPTAGGAAQSVQEHDGTAVALDRNALMPYSIAQWLAQESHPAIDRRNGARLRNVGTLSPTDATGLRLNTSWHPTLLREVYNVIPFAATTASTGTSYLNDLWKIFVGNNALFGICSSSRITEYGFGRLSTTRCGQVDPALRAYDSTQW</sequence>
<dbReference type="AlphaFoldDB" id="A0A6F8YEZ1"/>
<reference evidence="1 2" key="2">
    <citation type="submission" date="2020-03" db="EMBL/GenBank/DDBJ databases">
        <authorList>
            <person name="Ichikawa N."/>
            <person name="Kimura A."/>
            <person name="Kitahashi Y."/>
            <person name="Uohara A."/>
        </authorList>
    </citation>
    <scope>NUCLEOTIDE SEQUENCE [LARGE SCALE GENOMIC DNA]</scope>
    <source>
        <strain evidence="1 2">NBRC 105367</strain>
    </source>
</reference>
<evidence type="ECO:0008006" key="3">
    <source>
        <dbReference type="Google" id="ProtNLM"/>
    </source>
</evidence>
<evidence type="ECO:0000313" key="2">
    <source>
        <dbReference type="Proteomes" id="UP000503011"/>
    </source>
</evidence>
<evidence type="ECO:0000313" key="1">
    <source>
        <dbReference type="EMBL" id="BCB84704.1"/>
    </source>
</evidence>
<protein>
    <recommendedName>
        <fullName evidence="3">PBP domain-containing protein</fullName>
    </recommendedName>
</protein>
<dbReference type="Proteomes" id="UP000503011">
    <property type="component" value="Chromosome"/>
</dbReference>